<evidence type="ECO:0000313" key="2">
    <source>
        <dbReference type="Proteomes" id="UP000215914"/>
    </source>
</evidence>
<name>A0A251RWY2_HELAN</name>
<dbReference type="AlphaFoldDB" id="A0A251RWY2"/>
<dbReference type="EMBL" id="CM007905">
    <property type="protein sequence ID" value="OTF90733.1"/>
    <property type="molecule type" value="Genomic_DNA"/>
</dbReference>
<sequence length="67" mass="7497">MIGSVSSVRVCRDRFSHKSLGYGYRVLDASSGSQASLSRPLLLVPLRFLMLNLQNSKSIDQVCMHRN</sequence>
<organism evidence="1 2">
    <name type="scientific">Helianthus annuus</name>
    <name type="common">Common sunflower</name>
    <dbReference type="NCBI Taxonomy" id="4232"/>
    <lineage>
        <taxon>Eukaryota</taxon>
        <taxon>Viridiplantae</taxon>
        <taxon>Streptophyta</taxon>
        <taxon>Embryophyta</taxon>
        <taxon>Tracheophyta</taxon>
        <taxon>Spermatophyta</taxon>
        <taxon>Magnoliopsida</taxon>
        <taxon>eudicotyledons</taxon>
        <taxon>Gunneridae</taxon>
        <taxon>Pentapetalae</taxon>
        <taxon>asterids</taxon>
        <taxon>campanulids</taxon>
        <taxon>Asterales</taxon>
        <taxon>Asteraceae</taxon>
        <taxon>Asteroideae</taxon>
        <taxon>Heliantheae alliance</taxon>
        <taxon>Heliantheae</taxon>
        <taxon>Helianthus</taxon>
    </lineage>
</organism>
<proteinExistence type="predicted"/>
<reference evidence="2" key="1">
    <citation type="journal article" date="2017" name="Nature">
        <title>The sunflower genome provides insights into oil metabolism, flowering and Asterid evolution.</title>
        <authorList>
            <person name="Badouin H."/>
            <person name="Gouzy J."/>
            <person name="Grassa C.J."/>
            <person name="Murat F."/>
            <person name="Staton S.E."/>
            <person name="Cottret L."/>
            <person name="Lelandais-Briere C."/>
            <person name="Owens G.L."/>
            <person name="Carrere S."/>
            <person name="Mayjonade B."/>
            <person name="Legrand L."/>
            <person name="Gill N."/>
            <person name="Kane N.C."/>
            <person name="Bowers J.E."/>
            <person name="Hubner S."/>
            <person name="Bellec A."/>
            <person name="Berard A."/>
            <person name="Berges H."/>
            <person name="Blanchet N."/>
            <person name="Boniface M.C."/>
            <person name="Brunel D."/>
            <person name="Catrice O."/>
            <person name="Chaidir N."/>
            <person name="Claudel C."/>
            <person name="Donnadieu C."/>
            <person name="Faraut T."/>
            <person name="Fievet G."/>
            <person name="Helmstetter N."/>
            <person name="King M."/>
            <person name="Knapp S.J."/>
            <person name="Lai Z."/>
            <person name="Le Paslier M.C."/>
            <person name="Lippi Y."/>
            <person name="Lorenzon L."/>
            <person name="Mandel J.R."/>
            <person name="Marage G."/>
            <person name="Marchand G."/>
            <person name="Marquand E."/>
            <person name="Bret-Mestries E."/>
            <person name="Morien E."/>
            <person name="Nambeesan S."/>
            <person name="Nguyen T."/>
            <person name="Pegot-Espagnet P."/>
            <person name="Pouilly N."/>
            <person name="Raftis F."/>
            <person name="Sallet E."/>
            <person name="Schiex T."/>
            <person name="Thomas J."/>
            <person name="Vandecasteele C."/>
            <person name="Vares D."/>
            <person name="Vear F."/>
            <person name="Vautrin S."/>
            <person name="Crespi M."/>
            <person name="Mangin B."/>
            <person name="Burke J.M."/>
            <person name="Salse J."/>
            <person name="Munos S."/>
            <person name="Vincourt P."/>
            <person name="Rieseberg L.H."/>
            <person name="Langlade N.B."/>
        </authorList>
    </citation>
    <scope>NUCLEOTIDE SEQUENCE [LARGE SCALE GENOMIC DNA]</scope>
    <source>
        <strain evidence="2">cv. SF193</strain>
    </source>
</reference>
<evidence type="ECO:0000313" key="1">
    <source>
        <dbReference type="EMBL" id="OTF90733.1"/>
    </source>
</evidence>
<accession>A0A251RWY2</accession>
<protein>
    <submittedName>
        <fullName evidence="1">Uncharacterized protein</fullName>
    </submittedName>
</protein>
<dbReference type="InParanoid" id="A0A251RWY2"/>
<keyword evidence="2" id="KW-1185">Reference proteome</keyword>
<dbReference type="Proteomes" id="UP000215914">
    <property type="component" value="Chromosome 16"/>
</dbReference>
<gene>
    <name evidence="1" type="ORF">HannXRQ_Chr16g0502811</name>
</gene>